<gene>
    <name evidence="2" type="ORF">BOTBODRAFT_89814</name>
</gene>
<reference evidence="3" key="1">
    <citation type="journal article" date="2014" name="Proc. Natl. Acad. Sci. U.S.A.">
        <title>Extensive sampling of basidiomycete genomes demonstrates inadequacy of the white-rot/brown-rot paradigm for wood decay fungi.</title>
        <authorList>
            <person name="Riley R."/>
            <person name="Salamov A.A."/>
            <person name="Brown D.W."/>
            <person name="Nagy L.G."/>
            <person name="Floudas D."/>
            <person name="Held B.W."/>
            <person name="Levasseur A."/>
            <person name="Lombard V."/>
            <person name="Morin E."/>
            <person name="Otillar R."/>
            <person name="Lindquist E.A."/>
            <person name="Sun H."/>
            <person name="LaButti K.M."/>
            <person name="Schmutz J."/>
            <person name="Jabbour D."/>
            <person name="Luo H."/>
            <person name="Baker S.E."/>
            <person name="Pisabarro A.G."/>
            <person name="Walton J.D."/>
            <person name="Blanchette R.A."/>
            <person name="Henrissat B."/>
            <person name="Martin F."/>
            <person name="Cullen D."/>
            <person name="Hibbett D.S."/>
            <person name="Grigoriev I.V."/>
        </authorList>
    </citation>
    <scope>NUCLEOTIDE SEQUENCE [LARGE SCALE GENOMIC DNA]</scope>
    <source>
        <strain evidence="3">FD-172 SS1</strain>
    </source>
</reference>
<feature type="non-terminal residue" evidence="2">
    <location>
        <position position="351"/>
    </location>
</feature>
<dbReference type="Pfam" id="PF20231">
    <property type="entry name" value="DUF6589"/>
    <property type="match status" value="1"/>
</dbReference>
<evidence type="ECO:0000259" key="1">
    <source>
        <dbReference type="Pfam" id="PF20231"/>
    </source>
</evidence>
<dbReference type="STRING" id="930990.A0A067MNX1"/>
<dbReference type="AlphaFoldDB" id="A0A067MNX1"/>
<keyword evidence="3" id="KW-1185">Reference proteome</keyword>
<organism evidence="2 3">
    <name type="scientific">Botryobasidium botryosum (strain FD-172 SS1)</name>
    <dbReference type="NCBI Taxonomy" id="930990"/>
    <lineage>
        <taxon>Eukaryota</taxon>
        <taxon>Fungi</taxon>
        <taxon>Dikarya</taxon>
        <taxon>Basidiomycota</taxon>
        <taxon>Agaricomycotina</taxon>
        <taxon>Agaricomycetes</taxon>
        <taxon>Cantharellales</taxon>
        <taxon>Botryobasidiaceae</taxon>
        <taxon>Botryobasidium</taxon>
    </lineage>
</organism>
<sequence>LEEYVLLTHGDLGTGEKIAGLQRSRRIERPPRVPVSNRLSYVIFVPGFFHIKMACTEAIWKIFIEATKPSPGGSSHKHSIFTLCTLLRPKEIAKIGLNPSFCMQHTLINHVLAASILLCWTNEIQARYGYETLEEWARHSPTYDDFVDISEEIVKGHVAPQAFRPPEEGKDADAVRDTMKLWNQDALLYAMTSHAANTGDVGRVEQLLLLWIYIWKGVGKHKYAKHITDFLLNLNKGWPPCLSRTIQLNWLVNPTGRPDGFRGADWVLKWNNLRHKHTHSGQGPNQTIQYIIKQSPLVKVFQNTHKVIKVGFALTGRTLKHPPPVMKKTLEHVQSYMELEKMLTLLRGRKL</sequence>
<dbReference type="InParanoid" id="A0A067MNX1"/>
<dbReference type="EMBL" id="KL198028">
    <property type="protein sequence ID" value="KDQ16395.1"/>
    <property type="molecule type" value="Genomic_DNA"/>
</dbReference>
<feature type="domain" description="DUF6589" evidence="1">
    <location>
        <begin position="2"/>
        <end position="321"/>
    </location>
</feature>
<dbReference type="Proteomes" id="UP000027195">
    <property type="component" value="Unassembled WGS sequence"/>
</dbReference>
<dbReference type="OrthoDB" id="4743193at2759"/>
<dbReference type="InterPro" id="IPR046496">
    <property type="entry name" value="DUF6589"/>
</dbReference>
<feature type="non-terminal residue" evidence="2">
    <location>
        <position position="1"/>
    </location>
</feature>
<evidence type="ECO:0000313" key="3">
    <source>
        <dbReference type="Proteomes" id="UP000027195"/>
    </source>
</evidence>
<evidence type="ECO:0000313" key="2">
    <source>
        <dbReference type="EMBL" id="KDQ16395.1"/>
    </source>
</evidence>
<protein>
    <recommendedName>
        <fullName evidence="1">DUF6589 domain-containing protein</fullName>
    </recommendedName>
</protein>
<dbReference type="HOGENOM" id="CLU_009487_6_1_1"/>
<name>A0A067MNX1_BOTB1</name>
<proteinExistence type="predicted"/>
<accession>A0A067MNX1</accession>